<feature type="region of interest" description="Disordered" evidence="1">
    <location>
        <begin position="39"/>
        <end position="75"/>
    </location>
</feature>
<dbReference type="AlphaFoldDB" id="A0A1A9GPF0"/>
<feature type="domain" description="Septum formation-related" evidence="2">
    <location>
        <begin position="80"/>
        <end position="296"/>
    </location>
</feature>
<dbReference type="PATRIC" id="fig|1300347.3.peg.3781"/>
<dbReference type="RefSeq" id="WP_068113133.1">
    <property type="nucleotide sequence ID" value="NZ_CP015079.1"/>
</dbReference>
<evidence type="ECO:0000313" key="4">
    <source>
        <dbReference type="Proteomes" id="UP000077868"/>
    </source>
</evidence>
<organism evidence="3 4">
    <name type="scientific">Nocardioides dokdonensis FR1436</name>
    <dbReference type="NCBI Taxonomy" id="1300347"/>
    <lineage>
        <taxon>Bacteria</taxon>
        <taxon>Bacillati</taxon>
        <taxon>Actinomycetota</taxon>
        <taxon>Actinomycetes</taxon>
        <taxon>Propionibacteriales</taxon>
        <taxon>Nocardioidaceae</taxon>
        <taxon>Nocardioides</taxon>
    </lineage>
</organism>
<evidence type="ECO:0000256" key="1">
    <source>
        <dbReference type="SAM" id="MobiDB-lite"/>
    </source>
</evidence>
<dbReference type="EMBL" id="CP015079">
    <property type="protein sequence ID" value="ANH40174.1"/>
    <property type="molecule type" value="Genomic_DNA"/>
</dbReference>
<dbReference type="InterPro" id="IPR026004">
    <property type="entry name" value="Septum_form"/>
</dbReference>
<reference evidence="3 4" key="1">
    <citation type="submission" date="2016-03" db="EMBL/GenBank/DDBJ databases">
        <title>Complete genome sequence of a soil Actinobacterium, Nocardioides dokdonensis FR1436.</title>
        <authorList>
            <person name="Kwon S.-K."/>
            <person name="Kim K."/>
            <person name="Kim J.F."/>
        </authorList>
    </citation>
    <scope>NUCLEOTIDE SEQUENCE [LARGE SCALE GENOMIC DNA]</scope>
    <source>
        <strain evidence="3 4">FR1436</strain>
    </source>
</reference>
<keyword evidence="4" id="KW-1185">Reference proteome</keyword>
<evidence type="ECO:0000313" key="3">
    <source>
        <dbReference type="EMBL" id="ANH40174.1"/>
    </source>
</evidence>
<dbReference type="Proteomes" id="UP000077868">
    <property type="component" value="Chromosome"/>
</dbReference>
<accession>A0A1A9GPF0</accession>
<feature type="compositionally biased region" description="Pro residues" evidence="1">
    <location>
        <begin position="62"/>
        <end position="75"/>
    </location>
</feature>
<dbReference type="Pfam" id="PF13845">
    <property type="entry name" value="Septum_form"/>
    <property type="match status" value="1"/>
</dbReference>
<gene>
    <name evidence="3" type="ORF">I601_3775</name>
</gene>
<dbReference type="STRING" id="1300347.I601_3775"/>
<proteinExistence type="predicted"/>
<dbReference type="KEGG" id="ndk:I601_3775"/>
<name>A0A1A9GPF0_9ACTN</name>
<sequence>MGGRQPALGLLGSHLVVTRRLPRVLLATACLVVAGCSGGASSSSEPGPGTPPPVATASSTPSPAPSPEVADVPPPPTATCYRLSYDDALAPTSDSRPVACSSRHTSVTFESGRLEELVGRRVRAVDSRRVQTAVAQRCPAALGDFLGGGVDALRLSMLRSVWFTPTLEEFDRGASWYRCDVVAPAGAEELAGLTPPMRGTLATAAGQDRYGMCGTAEPGTPRFSRVLCSAPHEWRAVEVVDLGTGTYPGADTARDRGQEPCVAAGRSAAADPLDFSWGYEWPSRDQWDAGQHHGLCWVPR</sequence>
<evidence type="ECO:0000259" key="2">
    <source>
        <dbReference type="Pfam" id="PF13845"/>
    </source>
</evidence>
<protein>
    <recommendedName>
        <fullName evidence="2">Septum formation-related domain-containing protein</fullName>
    </recommendedName>
</protein>